<dbReference type="PANTHER" id="PTHR10801:SF0">
    <property type="entry name" value="DELTA(24)-STEROL REDUCTASE"/>
    <property type="match status" value="1"/>
</dbReference>
<evidence type="ECO:0000256" key="7">
    <source>
        <dbReference type="ARBA" id="ARBA00019086"/>
    </source>
</evidence>
<keyword evidence="11 29" id="KW-0812">Transmembrane</keyword>
<evidence type="ECO:0000256" key="16">
    <source>
        <dbReference type="ARBA" id="ARBA00022989"/>
    </source>
</evidence>
<dbReference type="InterPro" id="IPR036318">
    <property type="entry name" value="FAD-bd_PCMH-like_sf"/>
</dbReference>
<protein>
    <recommendedName>
        <fullName evidence="7">Delta(24)-sterol reductase</fullName>
        <ecNumber evidence="6">1.3.1.72</ecNumber>
    </recommendedName>
    <alternativeName>
        <fullName evidence="27">24-dehydrocholesterol reductase</fullName>
    </alternativeName>
    <alternativeName>
        <fullName evidence="28">3-beta-hydroxysterol Delta-24-reductase</fullName>
    </alternativeName>
</protein>
<feature type="domain" description="FAD-binding PCMH-type" evidence="30">
    <location>
        <begin position="31"/>
        <end position="215"/>
    </location>
</feature>
<evidence type="ECO:0000256" key="14">
    <source>
        <dbReference type="ARBA" id="ARBA00022827"/>
    </source>
</evidence>
<keyword evidence="18" id="KW-0333">Golgi apparatus</keyword>
<evidence type="ECO:0000256" key="20">
    <source>
        <dbReference type="ARBA" id="ARBA00023136"/>
    </source>
</evidence>
<dbReference type="EMBL" id="OV651816">
    <property type="protein sequence ID" value="CAH1109628.1"/>
    <property type="molecule type" value="Genomic_DNA"/>
</dbReference>
<sequence length="498" mass="58327">MGFVENILINYRWVFVCLFLLPVSLFYNIWFYCRNLIVFKLSSAPTQHQKKLQFVQKQIIDWNNNGRVTKMCTARPGWQTMSFRRPLYKKHMTNIEVNLVDILEVDVQRRIVRVEPMVSMGQLTATLNPLGWTIPILPEIDDLTVGGLVMGTGIESSSHIYGLFQHICISYELVLCDGRIVKCSAENESDLYWSVPWSYGTLGILTAVEIKMIPAKQYIQLVYEPVFGIDNIVQKFSEASNNKQNEFVEVLIYSENEAVLMTGVQTDSLESDKLNSIGRWYKPWFFKYVQEKLKSNTITTEYIPLRAYYHRHTRSLFWELQDIIPFGNNLVFRILFGWLVPPKVSLLKLTQTKSTKKLYENNHIIQDMLVPVSQLKKSLQIFQDLVNVYPIWICPFILPYNPGMVHPKNQNQSELFVDIGLYGTPNVKTFNPRETTRNIERHVIDSDGFQMMYADTYMTREEFRMMFDHSLYDELRKKMNCEQAFPEVYDKVSKSARY</sequence>
<dbReference type="Gene3D" id="3.30.465.10">
    <property type="match status" value="1"/>
</dbReference>
<comment type="catalytic activity">
    <reaction evidence="24">
        <text>lanosterol + NADPH + H(+) = 24,25-dihydrolanosterol + NADP(+)</text>
        <dbReference type="Rhea" id="RHEA:33919"/>
        <dbReference type="ChEBI" id="CHEBI:15378"/>
        <dbReference type="ChEBI" id="CHEBI:16521"/>
        <dbReference type="ChEBI" id="CHEBI:28113"/>
        <dbReference type="ChEBI" id="CHEBI:57783"/>
        <dbReference type="ChEBI" id="CHEBI:58349"/>
    </reaction>
    <physiologicalReaction direction="left-to-right" evidence="24">
        <dbReference type="Rhea" id="RHEA:33920"/>
    </physiologicalReaction>
</comment>
<dbReference type="GO" id="GO:0005777">
    <property type="term" value="C:peroxisome"/>
    <property type="evidence" value="ECO:0007669"/>
    <property type="project" value="UniProtKB-SubCell"/>
</dbReference>
<dbReference type="PROSITE" id="PS51387">
    <property type="entry name" value="FAD_PCMH"/>
    <property type="match status" value="1"/>
</dbReference>
<evidence type="ECO:0000256" key="6">
    <source>
        <dbReference type="ARBA" id="ARBA00012405"/>
    </source>
</evidence>
<keyword evidence="17" id="KW-0560">Oxidoreductase</keyword>
<comment type="subcellular location">
    <subcellularLocation>
        <location evidence="4">Endoplasmic reticulum membrane</location>
        <topology evidence="4">Single-pass membrane protein</topology>
    </subcellularLocation>
    <subcellularLocation>
        <location evidence="2">Golgi apparatus membrane</location>
        <topology evidence="2">Single-pass membrane protein</topology>
    </subcellularLocation>
    <subcellularLocation>
        <location evidence="3">Peroxisome</location>
    </subcellularLocation>
</comment>
<dbReference type="GO" id="GO:0050614">
    <property type="term" value="F:Delta24-sterol reductase activity"/>
    <property type="evidence" value="ECO:0007669"/>
    <property type="project" value="UniProtKB-EC"/>
</dbReference>
<evidence type="ECO:0000256" key="2">
    <source>
        <dbReference type="ARBA" id="ARBA00004194"/>
    </source>
</evidence>
<evidence type="ECO:0000259" key="30">
    <source>
        <dbReference type="PROSITE" id="PS51387"/>
    </source>
</evidence>
<evidence type="ECO:0000256" key="21">
    <source>
        <dbReference type="ARBA" id="ARBA00023140"/>
    </source>
</evidence>
<dbReference type="SUPFAM" id="SSF56176">
    <property type="entry name" value="FAD-binding/transporter-associated domain-like"/>
    <property type="match status" value="1"/>
</dbReference>
<evidence type="ECO:0000313" key="31">
    <source>
        <dbReference type="EMBL" id="CAH1109628.1"/>
    </source>
</evidence>
<keyword evidence="15" id="KW-0521">NADP</keyword>
<keyword evidence="23" id="KW-0753">Steroid metabolism</keyword>
<keyword evidence="14" id="KW-0274">FAD</keyword>
<dbReference type="AlphaFoldDB" id="A0A9P0D049"/>
<keyword evidence="19" id="KW-0443">Lipid metabolism</keyword>
<keyword evidence="8" id="KW-0444">Lipid biosynthesis</keyword>
<evidence type="ECO:0000256" key="25">
    <source>
        <dbReference type="ARBA" id="ARBA00052927"/>
    </source>
</evidence>
<comment type="subunit">
    <text evidence="5">Homodimer.</text>
</comment>
<dbReference type="InterPro" id="IPR006094">
    <property type="entry name" value="Oxid_FAD_bind_N"/>
</dbReference>
<reference evidence="31" key="1">
    <citation type="submission" date="2022-01" db="EMBL/GenBank/DDBJ databases">
        <authorList>
            <person name="King R."/>
        </authorList>
    </citation>
    <scope>NUCLEOTIDE SEQUENCE</scope>
</reference>
<keyword evidence="21" id="KW-0576">Peroxisome</keyword>
<keyword evidence="16 29" id="KW-1133">Transmembrane helix</keyword>
<evidence type="ECO:0000256" key="22">
    <source>
        <dbReference type="ARBA" id="ARBA00023166"/>
    </source>
</evidence>
<keyword evidence="13" id="KW-0256">Endoplasmic reticulum</keyword>
<dbReference type="GO" id="GO:0000246">
    <property type="term" value="F:Delta24(24-1) sterol reductase activity"/>
    <property type="evidence" value="ECO:0007669"/>
    <property type="project" value="TreeGrafter"/>
</dbReference>
<dbReference type="GO" id="GO:0071949">
    <property type="term" value="F:FAD binding"/>
    <property type="evidence" value="ECO:0007669"/>
    <property type="project" value="InterPro"/>
</dbReference>
<proteinExistence type="predicted"/>
<gene>
    <name evidence="31" type="ORF">PSYICH_LOCUS10651</name>
</gene>
<evidence type="ECO:0000256" key="15">
    <source>
        <dbReference type="ARBA" id="ARBA00022857"/>
    </source>
</evidence>
<keyword evidence="9" id="KW-0153">Cholesterol metabolism</keyword>
<evidence type="ECO:0000256" key="26">
    <source>
        <dbReference type="ARBA" id="ARBA00056986"/>
    </source>
</evidence>
<keyword evidence="10" id="KW-0285">Flavoprotein</keyword>
<evidence type="ECO:0000256" key="24">
    <source>
        <dbReference type="ARBA" id="ARBA00051033"/>
    </source>
</evidence>
<organism evidence="31 32">
    <name type="scientific">Psylliodes chrysocephalus</name>
    <dbReference type="NCBI Taxonomy" id="3402493"/>
    <lineage>
        <taxon>Eukaryota</taxon>
        <taxon>Metazoa</taxon>
        <taxon>Ecdysozoa</taxon>
        <taxon>Arthropoda</taxon>
        <taxon>Hexapoda</taxon>
        <taxon>Insecta</taxon>
        <taxon>Pterygota</taxon>
        <taxon>Neoptera</taxon>
        <taxon>Endopterygota</taxon>
        <taxon>Coleoptera</taxon>
        <taxon>Polyphaga</taxon>
        <taxon>Cucujiformia</taxon>
        <taxon>Chrysomeloidea</taxon>
        <taxon>Chrysomelidae</taxon>
        <taxon>Galerucinae</taxon>
        <taxon>Alticini</taxon>
        <taxon>Psylliodes</taxon>
    </lineage>
</organism>
<evidence type="ECO:0000256" key="28">
    <source>
        <dbReference type="ARBA" id="ARBA00080612"/>
    </source>
</evidence>
<evidence type="ECO:0000256" key="10">
    <source>
        <dbReference type="ARBA" id="ARBA00022630"/>
    </source>
</evidence>
<comment type="catalytic activity">
    <reaction evidence="25">
        <text>5alpha-cholest-8-en-3beta-ol + NADP(+) = zymosterol + NADPH + H(+)</text>
        <dbReference type="Rhea" id="RHEA:36399"/>
        <dbReference type="ChEBI" id="CHEBI:15378"/>
        <dbReference type="ChEBI" id="CHEBI:16608"/>
        <dbReference type="ChEBI" id="CHEBI:18252"/>
        <dbReference type="ChEBI" id="CHEBI:57783"/>
        <dbReference type="ChEBI" id="CHEBI:58349"/>
        <dbReference type="EC" id="1.3.1.72"/>
    </reaction>
    <physiologicalReaction direction="right-to-left" evidence="25">
        <dbReference type="Rhea" id="RHEA:36401"/>
    </physiologicalReaction>
</comment>
<evidence type="ECO:0000256" key="19">
    <source>
        <dbReference type="ARBA" id="ARBA00023098"/>
    </source>
</evidence>
<evidence type="ECO:0000256" key="12">
    <source>
        <dbReference type="ARBA" id="ARBA00022729"/>
    </source>
</evidence>
<evidence type="ECO:0000256" key="17">
    <source>
        <dbReference type="ARBA" id="ARBA00023002"/>
    </source>
</evidence>
<dbReference type="GO" id="GO:0005789">
    <property type="term" value="C:endoplasmic reticulum membrane"/>
    <property type="evidence" value="ECO:0007669"/>
    <property type="project" value="UniProtKB-SubCell"/>
</dbReference>
<dbReference type="InterPro" id="IPR016166">
    <property type="entry name" value="FAD-bd_PCMH"/>
</dbReference>
<comment type="function">
    <text evidence="26">Catalyzes the reduction of the delta-24 double bond of sterol intermediates during cholesterol biosynthesis. In addition to its cholesterol-synthesizing activity, can protect cells from oxidative stress by reducing caspase 3 activity during apoptosis induced by oxidative stress. Also protects against amyloid-beta peptide-induced apoptosis.</text>
</comment>
<comment type="cofactor">
    <cofactor evidence="1">
        <name>FAD</name>
        <dbReference type="ChEBI" id="CHEBI:57692"/>
    </cofactor>
</comment>
<keyword evidence="22" id="KW-1207">Sterol metabolism</keyword>
<evidence type="ECO:0000313" key="32">
    <source>
        <dbReference type="Proteomes" id="UP001153636"/>
    </source>
</evidence>
<name>A0A9P0D049_9CUCU</name>
<evidence type="ECO:0000256" key="29">
    <source>
        <dbReference type="SAM" id="Phobius"/>
    </source>
</evidence>
<evidence type="ECO:0000256" key="1">
    <source>
        <dbReference type="ARBA" id="ARBA00001974"/>
    </source>
</evidence>
<dbReference type="Proteomes" id="UP001153636">
    <property type="component" value="Chromosome 4"/>
</dbReference>
<dbReference type="FunFam" id="3.30.465.10:FF:000032">
    <property type="entry name" value="Delta(24)-sterol reductase"/>
    <property type="match status" value="1"/>
</dbReference>
<dbReference type="InterPro" id="IPR040165">
    <property type="entry name" value="Diminuto-like"/>
</dbReference>
<dbReference type="Pfam" id="PF01565">
    <property type="entry name" value="FAD_binding_4"/>
    <property type="match status" value="1"/>
</dbReference>
<evidence type="ECO:0000256" key="18">
    <source>
        <dbReference type="ARBA" id="ARBA00023034"/>
    </source>
</evidence>
<feature type="transmembrane region" description="Helical" evidence="29">
    <location>
        <begin position="12"/>
        <end position="32"/>
    </location>
</feature>
<keyword evidence="20 29" id="KW-0472">Membrane</keyword>
<evidence type="ECO:0000256" key="5">
    <source>
        <dbReference type="ARBA" id="ARBA00011738"/>
    </source>
</evidence>
<evidence type="ECO:0000256" key="3">
    <source>
        <dbReference type="ARBA" id="ARBA00004275"/>
    </source>
</evidence>
<keyword evidence="32" id="KW-1185">Reference proteome</keyword>
<dbReference type="OrthoDB" id="415825at2759"/>
<evidence type="ECO:0000256" key="11">
    <source>
        <dbReference type="ARBA" id="ARBA00022692"/>
    </source>
</evidence>
<evidence type="ECO:0000256" key="4">
    <source>
        <dbReference type="ARBA" id="ARBA00004389"/>
    </source>
</evidence>
<evidence type="ECO:0000256" key="8">
    <source>
        <dbReference type="ARBA" id="ARBA00022516"/>
    </source>
</evidence>
<dbReference type="GO" id="GO:0008203">
    <property type="term" value="P:cholesterol metabolic process"/>
    <property type="evidence" value="ECO:0007669"/>
    <property type="project" value="UniProtKB-KW"/>
</dbReference>
<accession>A0A9P0D049</accession>
<dbReference type="GO" id="GO:0000139">
    <property type="term" value="C:Golgi membrane"/>
    <property type="evidence" value="ECO:0007669"/>
    <property type="project" value="UniProtKB-SubCell"/>
</dbReference>
<evidence type="ECO:0000256" key="23">
    <source>
        <dbReference type="ARBA" id="ARBA00023221"/>
    </source>
</evidence>
<evidence type="ECO:0000256" key="27">
    <source>
        <dbReference type="ARBA" id="ARBA00078485"/>
    </source>
</evidence>
<dbReference type="InterPro" id="IPR016169">
    <property type="entry name" value="FAD-bd_PCMH_sub2"/>
</dbReference>
<evidence type="ECO:0000256" key="13">
    <source>
        <dbReference type="ARBA" id="ARBA00022824"/>
    </source>
</evidence>
<dbReference type="EC" id="1.3.1.72" evidence="6"/>
<evidence type="ECO:0000256" key="9">
    <source>
        <dbReference type="ARBA" id="ARBA00022548"/>
    </source>
</evidence>
<keyword evidence="12" id="KW-0732">Signal</keyword>
<dbReference type="PANTHER" id="PTHR10801">
    <property type="entry name" value="24-DEHYDROCHOLESTEROL REDUCTASE"/>
    <property type="match status" value="1"/>
</dbReference>